<dbReference type="PANTHER" id="PTHR10388">
    <property type="entry name" value="EUKARYOTIC TRANSLATION INITIATION FACTOR SUI1"/>
    <property type="match status" value="1"/>
</dbReference>
<protein>
    <submittedName>
        <fullName evidence="4">Translation initiation factor SUI1</fullName>
    </submittedName>
</protein>
<dbReference type="OrthoDB" id="10248435at2759"/>
<dbReference type="GO" id="GO:0003743">
    <property type="term" value="F:translation initiation factor activity"/>
    <property type="evidence" value="ECO:0007669"/>
    <property type="project" value="UniProtKB-KW"/>
</dbReference>
<gene>
    <name evidence="4" type="ORF">GNI_054530</name>
</gene>
<dbReference type="OMA" id="VENHIHI"/>
<dbReference type="PROSITE" id="PS50296">
    <property type="entry name" value="SUI1"/>
    <property type="match status" value="1"/>
</dbReference>
<dbReference type="VEuPathDB" id="CryptoDB:GNI_054530"/>
<keyword evidence="2" id="KW-0648">Protein biosynthesis</keyword>
<keyword evidence="5" id="KW-1185">Reference proteome</keyword>
<reference evidence="4" key="1">
    <citation type="submission" date="2013-12" db="EMBL/GenBank/DDBJ databases">
        <authorList>
            <person name="Omoto C.K."/>
            <person name="Sibley D."/>
            <person name="Venepally P."/>
            <person name="Hadjithomas M."/>
            <person name="Karamycheva S."/>
            <person name="Brunk B."/>
            <person name="Roos D."/>
            <person name="Caler E."/>
            <person name="Lorenzi H."/>
        </authorList>
    </citation>
    <scope>NUCLEOTIDE SEQUENCE</scope>
</reference>
<feature type="domain" description="SUI1" evidence="3">
    <location>
        <begin position="16"/>
        <end position="86"/>
    </location>
</feature>
<evidence type="ECO:0000259" key="3">
    <source>
        <dbReference type="PROSITE" id="PS50296"/>
    </source>
</evidence>
<accession>A0A023B8Z4</accession>
<dbReference type="InterPro" id="IPR005874">
    <property type="entry name" value="SUI1_euk"/>
</dbReference>
<organism evidence="4 5">
    <name type="scientific">Gregarina niphandrodes</name>
    <name type="common">Septate eugregarine</name>
    <dbReference type="NCBI Taxonomy" id="110365"/>
    <lineage>
        <taxon>Eukaryota</taxon>
        <taxon>Sar</taxon>
        <taxon>Alveolata</taxon>
        <taxon>Apicomplexa</taxon>
        <taxon>Conoidasida</taxon>
        <taxon>Gregarinasina</taxon>
        <taxon>Eugregarinorida</taxon>
        <taxon>Gregarinidae</taxon>
        <taxon>Gregarina</taxon>
    </lineage>
</organism>
<dbReference type="EMBL" id="AFNH02000416">
    <property type="protein sequence ID" value="EZG70700.1"/>
    <property type="molecule type" value="Genomic_DNA"/>
</dbReference>
<dbReference type="AlphaFoldDB" id="A0A023B8Z4"/>
<dbReference type="RefSeq" id="XP_011129883.1">
    <property type="nucleotide sequence ID" value="XM_011131581.1"/>
</dbReference>
<keyword evidence="4" id="KW-0396">Initiation factor</keyword>
<dbReference type="Gene3D" id="3.30.780.10">
    <property type="entry name" value="SUI1-like domain"/>
    <property type="match status" value="1"/>
</dbReference>
<dbReference type="GeneID" id="22912005"/>
<evidence type="ECO:0000313" key="5">
    <source>
        <dbReference type="Proteomes" id="UP000019763"/>
    </source>
</evidence>
<dbReference type="CDD" id="cd11566">
    <property type="entry name" value="eIF1_SUI1"/>
    <property type="match status" value="1"/>
</dbReference>
<comment type="similarity">
    <text evidence="1">Belongs to the SUI1 family.</text>
</comment>
<dbReference type="InterPro" id="IPR001950">
    <property type="entry name" value="SUI1"/>
</dbReference>
<dbReference type="InterPro" id="IPR036877">
    <property type="entry name" value="SUI1_dom_sf"/>
</dbReference>
<dbReference type="eggNOG" id="KOG1770">
    <property type="taxonomic scope" value="Eukaryota"/>
</dbReference>
<evidence type="ECO:0000256" key="1">
    <source>
        <dbReference type="ARBA" id="ARBA00005422"/>
    </source>
</evidence>
<dbReference type="Pfam" id="PF01253">
    <property type="entry name" value="SUI1"/>
    <property type="match status" value="1"/>
</dbReference>
<dbReference type="SUPFAM" id="SSF55159">
    <property type="entry name" value="eIF1-like"/>
    <property type="match status" value="1"/>
</dbReference>
<dbReference type="PIRSF" id="PIRSF004499">
    <property type="entry name" value="SUI1_euk"/>
    <property type="match status" value="1"/>
</dbReference>
<proteinExistence type="inferred from homology"/>
<evidence type="ECO:0000256" key="2">
    <source>
        <dbReference type="ARBA" id="ARBA00022917"/>
    </source>
</evidence>
<comment type="caution">
    <text evidence="4">The sequence shown here is derived from an EMBL/GenBank/DDBJ whole genome shotgun (WGS) entry which is preliminary data.</text>
</comment>
<evidence type="ECO:0000313" key="4">
    <source>
        <dbReference type="EMBL" id="EZG70700.1"/>
    </source>
</evidence>
<sequence length="98" mass="11181">MEESRNNGEVASQYIVHIRVQQRNGRKSLTTVQGLDPRFDAKKIVRAMQKRFNCNGTVVVDSELGPILQLQGDQRQNVQEFLLGEYIVTENELRIHGA</sequence>
<dbReference type="Proteomes" id="UP000019763">
    <property type="component" value="Unassembled WGS sequence"/>
</dbReference>
<name>A0A023B8Z4_GRENI</name>